<evidence type="ECO:0000256" key="1">
    <source>
        <dbReference type="SAM" id="MobiDB-lite"/>
    </source>
</evidence>
<feature type="region of interest" description="Disordered" evidence="1">
    <location>
        <begin position="50"/>
        <end position="79"/>
    </location>
</feature>
<evidence type="ECO:0008006" key="4">
    <source>
        <dbReference type="Google" id="ProtNLM"/>
    </source>
</evidence>
<dbReference type="Proteomes" id="UP000234641">
    <property type="component" value="Unassembled WGS sequence"/>
</dbReference>
<organism evidence="2 3">
    <name type="scientific">Brevibacterium linens ATCC 9172</name>
    <dbReference type="NCBI Taxonomy" id="1255617"/>
    <lineage>
        <taxon>Bacteria</taxon>
        <taxon>Bacillati</taxon>
        <taxon>Actinomycetota</taxon>
        <taxon>Actinomycetes</taxon>
        <taxon>Micrococcales</taxon>
        <taxon>Brevibacteriaceae</taxon>
        <taxon>Brevibacterium</taxon>
    </lineage>
</organism>
<evidence type="ECO:0000313" key="3">
    <source>
        <dbReference type="Proteomes" id="UP000234641"/>
    </source>
</evidence>
<name>A0A2H1J5Q2_BRELN</name>
<dbReference type="AlphaFoldDB" id="A0A2H1J5Q2"/>
<gene>
    <name evidence="2" type="ORF">BLIN9172_01783</name>
</gene>
<accession>A0A2H1J5Q2</accession>
<evidence type="ECO:0000313" key="2">
    <source>
        <dbReference type="EMBL" id="SMX82800.1"/>
    </source>
</evidence>
<protein>
    <recommendedName>
        <fullName evidence="4">PH domain-containing protein</fullName>
    </recommendedName>
</protein>
<reference evidence="2 3" key="1">
    <citation type="submission" date="2017-03" db="EMBL/GenBank/DDBJ databases">
        <authorList>
            <person name="Afonso C.L."/>
            <person name="Miller P.J."/>
            <person name="Scott M.A."/>
            <person name="Spackman E."/>
            <person name="Goraichik I."/>
            <person name="Dimitrov K.M."/>
            <person name="Suarez D.L."/>
            <person name="Swayne D.E."/>
        </authorList>
    </citation>
    <scope>NUCLEOTIDE SEQUENCE [LARGE SCALE GENOMIC DNA]</scope>
    <source>
        <strain evidence="2 3">ATCC 9172</strain>
    </source>
</reference>
<proteinExistence type="predicted"/>
<feature type="compositionally biased region" description="Basic and acidic residues" evidence="1">
    <location>
        <begin position="12"/>
        <end position="22"/>
    </location>
</feature>
<feature type="region of interest" description="Disordered" evidence="1">
    <location>
        <begin position="1"/>
        <end position="37"/>
    </location>
</feature>
<dbReference type="RefSeq" id="WP_101554753.1">
    <property type="nucleotide sequence ID" value="NZ_FXYY01000009.1"/>
</dbReference>
<sequence length="182" mass="20310">MTSHSLPSDSVHPADDPDRPDSVRPAVPDGPSLAEGGWFPFRAFRRWARTRRTDSRPAAQRGSTAPDSPRPRSERFNARGLFRPGEIEYARLRSLPPFDTDLLILTNVRIMRVRTDAQGSIAQLSEATPRQAADVRAEESRGRATVTVELHVGSSMRLEETTPAEAQRFVDTFTEVVSRSRT</sequence>
<dbReference type="EMBL" id="FXYY01000009">
    <property type="protein sequence ID" value="SMX82800.1"/>
    <property type="molecule type" value="Genomic_DNA"/>
</dbReference>